<accession>A0A096ANZ5</accession>
<feature type="transmembrane region" description="Helical" evidence="8">
    <location>
        <begin position="217"/>
        <end position="236"/>
    </location>
</feature>
<evidence type="ECO:0000313" key="11">
    <source>
        <dbReference type="Proteomes" id="UP000029538"/>
    </source>
</evidence>
<evidence type="ECO:0000256" key="7">
    <source>
        <dbReference type="ARBA" id="ARBA00023136"/>
    </source>
</evidence>
<feature type="transmembrane region" description="Helical" evidence="8">
    <location>
        <begin position="299"/>
        <end position="320"/>
    </location>
</feature>
<feature type="transmembrane region" description="Helical" evidence="8">
    <location>
        <begin position="61"/>
        <end position="79"/>
    </location>
</feature>
<comment type="caution">
    <text evidence="10">The sequence shown here is derived from an EMBL/GenBank/DDBJ whole genome shotgun (WGS) entry which is preliminary data.</text>
</comment>
<gene>
    <name evidence="10" type="ORF">HMPREF0654_09230</name>
</gene>
<keyword evidence="4" id="KW-0406">Ion transport</keyword>
<evidence type="ECO:0000256" key="4">
    <source>
        <dbReference type="ARBA" id="ARBA00022538"/>
    </source>
</evidence>
<feature type="transmembrane region" description="Helical" evidence="8">
    <location>
        <begin position="531"/>
        <end position="550"/>
    </location>
</feature>
<evidence type="ECO:0000256" key="1">
    <source>
        <dbReference type="ARBA" id="ARBA00004141"/>
    </source>
</evidence>
<dbReference type="Proteomes" id="UP000029538">
    <property type="component" value="Unassembled WGS sequence"/>
</dbReference>
<feature type="transmembrane region" description="Helical" evidence="8">
    <location>
        <begin position="332"/>
        <end position="352"/>
    </location>
</feature>
<dbReference type="InterPro" id="IPR006037">
    <property type="entry name" value="RCK_C"/>
</dbReference>
<feature type="domain" description="RCK C-terminal" evidence="9">
    <location>
        <begin position="673"/>
        <end position="757"/>
    </location>
</feature>
<keyword evidence="7 8" id="KW-0472">Membrane</keyword>
<dbReference type="SUPFAM" id="SSF116726">
    <property type="entry name" value="TrkA C-terminal domain-like"/>
    <property type="match status" value="2"/>
</dbReference>
<dbReference type="Gene3D" id="3.30.70.1450">
    <property type="entry name" value="Regulator of K+ conductance, C-terminal domain"/>
    <property type="match status" value="2"/>
</dbReference>
<dbReference type="InterPro" id="IPR036721">
    <property type="entry name" value="RCK_C_sf"/>
</dbReference>
<keyword evidence="6 8" id="KW-1133">Transmembrane helix</keyword>
<evidence type="ECO:0000256" key="3">
    <source>
        <dbReference type="ARBA" id="ARBA00022448"/>
    </source>
</evidence>
<keyword evidence="3" id="KW-0813">Transport</keyword>
<dbReference type="Pfam" id="PF02080">
    <property type="entry name" value="TrkA_C"/>
    <property type="match status" value="2"/>
</dbReference>
<dbReference type="AlphaFoldDB" id="A0A096ANZ5"/>
<feature type="domain" description="RCK C-terminal" evidence="9">
    <location>
        <begin position="585"/>
        <end position="669"/>
    </location>
</feature>
<dbReference type="Gene3D" id="1.20.1530.20">
    <property type="match status" value="1"/>
</dbReference>
<dbReference type="GO" id="GO:0015297">
    <property type="term" value="F:antiporter activity"/>
    <property type="evidence" value="ECO:0007669"/>
    <property type="project" value="InterPro"/>
</dbReference>
<feature type="transmembrane region" description="Helical" evidence="8">
    <location>
        <begin position="6"/>
        <end position="25"/>
    </location>
</feature>
<proteinExistence type="inferred from homology"/>
<keyword evidence="4" id="KW-0633">Potassium transport</keyword>
<evidence type="ECO:0000313" key="10">
    <source>
        <dbReference type="EMBL" id="KGF48426.1"/>
    </source>
</evidence>
<feature type="transmembrane region" description="Helical" evidence="8">
    <location>
        <begin position="428"/>
        <end position="450"/>
    </location>
</feature>
<dbReference type="Pfam" id="PF00999">
    <property type="entry name" value="Na_H_Exchanger"/>
    <property type="match status" value="1"/>
</dbReference>
<dbReference type="GO" id="GO:1902600">
    <property type="term" value="P:proton transmembrane transport"/>
    <property type="evidence" value="ECO:0007669"/>
    <property type="project" value="InterPro"/>
</dbReference>
<name>A0A096ANZ5_9BACT</name>
<dbReference type="PANTHER" id="PTHR42751">
    <property type="entry name" value="SODIUM/HYDROGEN EXCHANGER FAMILY/TRKA DOMAIN PROTEIN"/>
    <property type="match status" value="1"/>
</dbReference>
<dbReference type="GO" id="GO:0016020">
    <property type="term" value="C:membrane"/>
    <property type="evidence" value="ECO:0007669"/>
    <property type="project" value="UniProtKB-SubCell"/>
</dbReference>
<protein>
    <submittedName>
        <fullName evidence="10">Sodium:proton antiporter</fullName>
    </submittedName>
</protein>
<dbReference type="PANTHER" id="PTHR42751:SF3">
    <property type="entry name" value="SODIUM_GLUTAMATE SYMPORTER"/>
    <property type="match status" value="1"/>
</dbReference>
<feature type="transmembrane region" description="Helical" evidence="8">
    <location>
        <begin position="91"/>
        <end position="114"/>
    </location>
</feature>
<feature type="transmembrane region" description="Helical" evidence="8">
    <location>
        <begin position="191"/>
        <end position="210"/>
    </location>
</feature>
<evidence type="ECO:0000256" key="8">
    <source>
        <dbReference type="SAM" id="Phobius"/>
    </source>
</evidence>
<feature type="transmembrane region" description="Helical" evidence="8">
    <location>
        <begin position="462"/>
        <end position="484"/>
    </location>
</feature>
<feature type="transmembrane region" description="Helical" evidence="8">
    <location>
        <begin position="505"/>
        <end position="525"/>
    </location>
</feature>
<feature type="transmembrane region" description="Helical" evidence="8">
    <location>
        <begin position="120"/>
        <end position="138"/>
    </location>
</feature>
<evidence type="ECO:0000256" key="6">
    <source>
        <dbReference type="ARBA" id="ARBA00022989"/>
    </source>
</evidence>
<comment type="similarity">
    <text evidence="2">Belongs to the monovalent cation:proton antiporter 2 (CPA2) transporter (TC 2.A.37) family.</text>
</comment>
<reference evidence="10 11" key="1">
    <citation type="submission" date="2014-07" db="EMBL/GenBank/DDBJ databases">
        <authorList>
            <person name="McCorrison J."/>
            <person name="Sanka R."/>
            <person name="Torralba M."/>
            <person name="Gillis M."/>
            <person name="Haft D.H."/>
            <person name="Methe B."/>
            <person name="Sutton G."/>
            <person name="Nelson K.E."/>
        </authorList>
    </citation>
    <scope>NUCLEOTIDE SEQUENCE [LARGE SCALE GENOMIC DNA]</scope>
    <source>
        <strain evidence="10 11">DNF00882</strain>
    </source>
</reference>
<dbReference type="GO" id="GO:0006813">
    <property type="term" value="P:potassium ion transport"/>
    <property type="evidence" value="ECO:0007669"/>
    <property type="project" value="UniProtKB-KW"/>
</dbReference>
<dbReference type="InterPro" id="IPR038770">
    <property type="entry name" value="Na+/solute_symporter_sf"/>
</dbReference>
<keyword evidence="5 8" id="KW-0812">Transmembrane</keyword>
<dbReference type="PROSITE" id="PS51202">
    <property type="entry name" value="RCK_C"/>
    <property type="match status" value="2"/>
</dbReference>
<keyword evidence="4" id="KW-0630">Potassium</keyword>
<feature type="transmembrane region" description="Helical" evidence="8">
    <location>
        <begin position="358"/>
        <end position="378"/>
    </location>
</feature>
<comment type="subcellular location">
    <subcellularLocation>
        <location evidence="1">Membrane</location>
        <topology evidence="1">Multi-pass membrane protein</topology>
    </subcellularLocation>
</comment>
<feature type="transmembrane region" description="Helical" evidence="8">
    <location>
        <begin position="271"/>
        <end position="287"/>
    </location>
</feature>
<organism evidence="10 11">
    <name type="scientific">Prevotella disiens DNF00882</name>
    <dbReference type="NCBI Taxonomy" id="1401075"/>
    <lineage>
        <taxon>Bacteria</taxon>
        <taxon>Pseudomonadati</taxon>
        <taxon>Bacteroidota</taxon>
        <taxon>Bacteroidia</taxon>
        <taxon>Bacteroidales</taxon>
        <taxon>Prevotellaceae</taxon>
        <taxon>Prevotella</taxon>
    </lineage>
</organism>
<evidence type="ECO:0000259" key="9">
    <source>
        <dbReference type="PROSITE" id="PS51202"/>
    </source>
</evidence>
<sequence length="761" mass="84371">MAELPNLVTDLALILVVAGCVTLLFKKLKQPLVLGYIVAGFLVSPHMPYTMSVVDEADIKTWADIGVIFLLFSLGLDFSIKKILKMGASPIIAACTIVFCMLGLGITVGHGFGWKQMDCIFLGGMLAMSSTAIIYKAFADMGLSQQGFATTVMSVLILEDILAIVMMVMLSAVASGNSPDGVQLLESLLKIGFFLILWFVIGLFAIPLFLRKVRGFLNSETLLVVALGLCFLMAVVSTKVGFSAAFGSFIMGSILAETIEAEKIIKVVEPIKNLFGAIFFVSVGMLVDPKILVTYAGPIISLVITIILGQAIFGTMGYMFGGQSLKNALRCGFSMAQVGEFAFIIATLGLSLGVISKFLYPVVVAVSVVTTFLTPYMIRAAEPTYDFILRHLPKQWARRVNHIEVGTPQNFSSDNLWRTLIRAMVANTVVYSILSAATITIMFSIVLPILRRLSIEITGEHWVGNAICGLLTTLLIAPFLRAFVMKKNHSEEFKTLWTRHRMNRLPLVFTILVRMFIALMFIFYICNYLTRFKNALLIVIAIGLLTLMILSRSMKHRSITLERLFVQNLRSREIAAQVNGQRKPRFEGHLLDRDIHIGEFEITENSLWAGKSLNKLQLRNRFGTHVSSILRGTQRLNIPKGNTIIFPNDKIQVIGNDQQLAAISAAMRQEVKAEDYDIEKREILLRQILLSDNNPFIGKALTESGIRDKYNCMVVGVDEGQSQITLINPAHILQAGDIIWLVGEKENIKQIRIANGEEEKK</sequence>
<feature type="transmembrane region" description="Helical" evidence="8">
    <location>
        <begin position="150"/>
        <end position="171"/>
    </location>
</feature>
<dbReference type="InterPro" id="IPR006153">
    <property type="entry name" value="Cation/H_exchanger_TM"/>
</dbReference>
<dbReference type="GO" id="GO:0008324">
    <property type="term" value="F:monoatomic cation transmembrane transporter activity"/>
    <property type="evidence" value="ECO:0007669"/>
    <property type="project" value="InterPro"/>
</dbReference>
<evidence type="ECO:0000256" key="2">
    <source>
        <dbReference type="ARBA" id="ARBA00005551"/>
    </source>
</evidence>
<evidence type="ECO:0000256" key="5">
    <source>
        <dbReference type="ARBA" id="ARBA00022692"/>
    </source>
</evidence>
<dbReference type="EMBL" id="JRNR01000096">
    <property type="protein sequence ID" value="KGF48426.1"/>
    <property type="molecule type" value="Genomic_DNA"/>
</dbReference>
<dbReference type="RefSeq" id="WP_036884191.1">
    <property type="nucleotide sequence ID" value="NZ_JRNR01000096.1"/>
</dbReference>
<feature type="transmembrane region" description="Helical" evidence="8">
    <location>
        <begin position="32"/>
        <end position="49"/>
    </location>
</feature>